<dbReference type="EMBL" id="JBHUFV010000059">
    <property type="protein sequence ID" value="MFD1937378.1"/>
    <property type="molecule type" value="Genomic_DNA"/>
</dbReference>
<protein>
    <submittedName>
        <fullName evidence="1">Uncharacterized protein</fullName>
    </submittedName>
</protein>
<evidence type="ECO:0000313" key="2">
    <source>
        <dbReference type="Proteomes" id="UP001597368"/>
    </source>
</evidence>
<reference evidence="2" key="1">
    <citation type="journal article" date="2019" name="Int. J. Syst. Evol. Microbiol.">
        <title>The Global Catalogue of Microorganisms (GCM) 10K type strain sequencing project: providing services to taxonomists for standard genome sequencing and annotation.</title>
        <authorList>
            <consortium name="The Broad Institute Genomics Platform"/>
            <consortium name="The Broad Institute Genome Sequencing Center for Infectious Disease"/>
            <person name="Wu L."/>
            <person name="Ma J."/>
        </authorList>
    </citation>
    <scope>NUCLEOTIDE SEQUENCE [LARGE SCALE GENOMIC DNA]</scope>
    <source>
        <strain evidence="2">ICMP 6774ER</strain>
    </source>
</reference>
<dbReference type="Proteomes" id="UP001597368">
    <property type="component" value="Unassembled WGS sequence"/>
</dbReference>
<evidence type="ECO:0000313" key="1">
    <source>
        <dbReference type="EMBL" id="MFD1937378.1"/>
    </source>
</evidence>
<gene>
    <name evidence="1" type="ORF">ACFSKW_38505</name>
</gene>
<comment type="caution">
    <text evidence="1">The sequence shown here is derived from an EMBL/GenBank/DDBJ whole genome shotgun (WGS) entry which is preliminary data.</text>
</comment>
<accession>A0ABW4T7K3</accession>
<dbReference type="RefSeq" id="WP_379578505.1">
    <property type="nucleotide sequence ID" value="NZ_JBHUFV010000059.1"/>
</dbReference>
<sequence>MGTSITTTGIVLTERVGDDHPIKMSRLWCPWEAGSNADRILRGAISEHRRTA</sequence>
<organism evidence="1 2">
    <name type="scientific">Nonomuraea mangrovi</name>
    <dbReference type="NCBI Taxonomy" id="2316207"/>
    <lineage>
        <taxon>Bacteria</taxon>
        <taxon>Bacillati</taxon>
        <taxon>Actinomycetota</taxon>
        <taxon>Actinomycetes</taxon>
        <taxon>Streptosporangiales</taxon>
        <taxon>Streptosporangiaceae</taxon>
        <taxon>Nonomuraea</taxon>
    </lineage>
</organism>
<keyword evidence="2" id="KW-1185">Reference proteome</keyword>
<proteinExistence type="predicted"/>
<name>A0ABW4T7K3_9ACTN</name>